<proteinExistence type="predicted"/>
<evidence type="ECO:0000313" key="2">
    <source>
        <dbReference type="Proteomes" id="UP000821865"/>
    </source>
</evidence>
<keyword evidence="2" id="KW-1185">Reference proteome</keyword>
<comment type="caution">
    <text evidence="1">The sequence shown here is derived from an EMBL/GenBank/DDBJ whole genome shotgun (WGS) entry which is preliminary data.</text>
</comment>
<evidence type="ECO:0000313" key="1">
    <source>
        <dbReference type="EMBL" id="KAH7950264.1"/>
    </source>
</evidence>
<protein>
    <submittedName>
        <fullName evidence="1">Uncharacterized protein</fullName>
    </submittedName>
</protein>
<name>A0ACB8CTC2_DERSI</name>
<gene>
    <name evidence="1" type="ORF">HPB49_021675</name>
</gene>
<dbReference type="Proteomes" id="UP000821865">
    <property type="component" value="Chromosome 5"/>
</dbReference>
<sequence length="146" mass="16195">MHKALMATYHITSNNSDSNHPFCPTGPNWWCLQNAAEARGEPAPKHPRNLPPVCQALLPIYERFSDKNLLERCQRGKTQNSNESLHSVMWFLAPKDRHASLFTVRAAVAEAVLKFNAGNVKVSASIMQELSLNPSSLCSDHTAGKE</sequence>
<accession>A0ACB8CTC2</accession>
<reference evidence="1" key="1">
    <citation type="submission" date="2020-05" db="EMBL/GenBank/DDBJ databases">
        <title>Large-scale comparative analyses of tick genomes elucidate their genetic diversity and vector capacities.</title>
        <authorList>
            <person name="Jia N."/>
            <person name="Wang J."/>
            <person name="Shi W."/>
            <person name="Du L."/>
            <person name="Sun Y."/>
            <person name="Zhan W."/>
            <person name="Jiang J."/>
            <person name="Wang Q."/>
            <person name="Zhang B."/>
            <person name="Ji P."/>
            <person name="Sakyi L.B."/>
            <person name="Cui X."/>
            <person name="Yuan T."/>
            <person name="Jiang B."/>
            <person name="Yang W."/>
            <person name="Lam T.T.-Y."/>
            <person name="Chang Q."/>
            <person name="Ding S."/>
            <person name="Wang X."/>
            <person name="Zhu J."/>
            <person name="Ruan X."/>
            <person name="Zhao L."/>
            <person name="Wei J."/>
            <person name="Que T."/>
            <person name="Du C."/>
            <person name="Cheng J."/>
            <person name="Dai P."/>
            <person name="Han X."/>
            <person name="Huang E."/>
            <person name="Gao Y."/>
            <person name="Liu J."/>
            <person name="Shao H."/>
            <person name="Ye R."/>
            <person name="Li L."/>
            <person name="Wei W."/>
            <person name="Wang X."/>
            <person name="Wang C."/>
            <person name="Yang T."/>
            <person name="Huo Q."/>
            <person name="Li W."/>
            <person name="Guo W."/>
            <person name="Chen H."/>
            <person name="Zhou L."/>
            <person name="Ni X."/>
            <person name="Tian J."/>
            <person name="Zhou Y."/>
            <person name="Sheng Y."/>
            <person name="Liu T."/>
            <person name="Pan Y."/>
            <person name="Xia L."/>
            <person name="Li J."/>
            <person name="Zhao F."/>
            <person name="Cao W."/>
        </authorList>
    </citation>
    <scope>NUCLEOTIDE SEQUENCE</scope>
    <source>
        <strain evidence="1">Dsil-2018</strain>
    </source>
</reference>
<organism evidence="1 2">
    <name type="scientific">Dermacentor silvarum</name>
    <name type="common">Tick</name>
    <dbReference type="NCBI Taxonomy" id="543639"/>
    <lineage>
        <taxon>Eukaryota</taxon>
        <taxon>Metazoa</taxon>
        <taxon>Ecdysozoa</taxon>
        <taxon>Arthropoda</taxon>
        <taxon>Chelicerata</taxon>
        <taxon>Arachnida</taxon>
        <taxon>Acari</taxon>
        <taxon>Parasitiformes</taxon>
        <taxon>Ixodida</taxon>
        <taxon>Ixodoidea</taxon>
        <taxon>Ixodidae</taxon>
        <taxon>Rhipicephalinae</taxon>
        <taxon>Dermacentor</taxon>
    </lineage>
</organism>
<dbReference type="EMBL" id="CM023474">
    <property type="protein sequence ID" value="KAH7950264.1"/>
    <property type="molecule type" value="Genomic_DNA"/>
</dbReference>